<organism evidence="1 2">
    <name type="scientific">Entomophthora muscae</name>
    <dbReference type="NCBI Taxonomy" id="34485"/>
    <lineage>
        <taxon>Eukaryota</taxon>
        <taxon>Fungi</taxon>
        <taxon>Fungi incertae sedis</taxon>
        <taxon>Zoopagomycota</taxon>
        <taxon>Entomophthoromycotina</taxon>
        <taxon>Entomophthoromycetes</taxon>
        <taxon>Entomophthorales</taxon>
        <taxon>Entomophthoraceae</taxon>
        <taxon>Entomophthora</taxon>
    </lineage>
</organism>
<dbReference type="EMBL" id="QTSX02000754">
    <property type="protein sequence ID" value="KAJ9085596.1"/>
    <property type="molecule type" value="Genomic_DNA"/>
</dbReference>
<accession>A0ACC2UFS4</accession>
<proteinExistence type="predicted"/>
<evidence type="ECO:0000313" key="2">
    <source>
        <dbReference type="Proteomes" id="UP001165960"/>
    </source>
</evidence>
<sequence length="112" mass="12848">MIRKYLSNIKINKLAELDEPLSGDNVFLRHEARILASRLRFSDILEEITTETTAGAIRLATYLNLTLPGPWKDNAQVNASTIYQEKINQYFSSEVSDYLPEKHLVQFNDGIF</sequence>
<reference evidence="1" key="1">
    <citation type="submission" date="2022-04" db="EMBL/GenBank/DDBJ databases">
        <title>Genome of the entomopathogenic fungus Entomophthora muscae.</title>
        <authorList>
            <person name="Elya C."/>
            <person name="Lovett B.R."/>
            <person name="Lee E."/>
            <person name="Macias A.M."/>
            <person name="Hajek A.E."/>
            <person name="De Bivort B.L."/>
            <person name="Kasson M.T."/>
            <person name="De Fine Licht H.H."/>
            <person name="Stajich J.E."/>
        </authorList>
    </citation>
    <scope>NUCLEOTIDE SEQUENCE</scope>
    <source>
        <strain evidence="1">Berkeley</strain>
    </source>
</reference>
<keyword evidence="2" id="KW-1185">Reference proteome</keyword>
<gene>
    <name evidence="1" type="ORF">DSO57_1012394</name>
</gene>
<comment type="caution">
    <text evidence="1">The sequence shown here is derived from an EMBL/GenBank/DDBJ whole genome shotgun (WGS) entry which is preliminary data.</text>
</comment>
<protein>
    <submittedName>
        <fullName evidence="1">Uncharacterized protein</fullName>
    </submittedName>
</protein>
<name>A0ACC2UFS4_9FUNG</name>
<dbReference type="Proteomes" id="UP001165960">
    <property type="component" value="Unassembled WGS sequence"/>
</dbReference>
<evidence type="ECO:0000313" key="1">
    <source>
        <dbReference type="EMBL" id="KAJ9085596.1"/>
    </source>
</evidence>